<evidence type="ECO:0000313" key="2">
    <source>
        <dbReference type="EMBL" id="MBZ3925404.1"/>
    </source>
</evidence>
<dbReference type="PROSITE" id="PS50075">
    <property type="entry name" value="CARRIER"/>
    <property type="match status" value="1"/>
</dbReference>
<dbReference type="AlphaFoldDB" id="A0AAW4RRE6"/>
<evidence type="ECO:0000259" key="1">
    <source>
        <dbReference type="PROSITE" id="PS50075"/>
    </source>
</evidence>
<gene>
    <name evidence="2" type="ORF">Xseb_15585</name>
</gene>
<dbReference type="Gene3D" id="1.10.1200.10">
    <property type="entry name" value="ACP-like"/>
    <property type="match status" value="1"/>
</dbReference>
<sequence>MEPTLTVKELVLDALHGAYADAHGPIDMETLLDDIEFDSLGLTAVVSRAEAEHGVEFLSSQILDMYQAMRVADLVETIEKAIAACRQASRR</sequence>
<dbReference type="SUPFAM" id="SSF47336">
    <property type="entry name" value="ACP-like"/>
    <property type="match status" value="1"/>
</dbReference>
<dbReference type="RefSeq" id="WP_089112374.1">
    <property type="nucleotide sequence ID" value="NZ_LOKL01000126.1"/>
</dbReference>
<proteinExistence type="predicted"/>
<feature type="domain" description="Carrier" evidence="1">
    <location>
        <begin position="2"/>
        <end position="82"/>
    </location>
</feature>
<evidence type="ECO:0000313" key="3">
    <source>
        <dbReference type="Proteomes" id="UP000825388"/>
    </source>
</evidence>
<protein>
    <recommendedName>
        <fullName evidence="1">Carrier domain-containing protein</fullName>
    </recommendedName>
</protein>
<dbReference type="InterPro" id="IPR036736">
    <property type="entry name" value="ACP-like_sf"/>
</dbReference>
<reference evidence="2" key="1">
    <citation type="submission" date="2015-12" db="EMBL/GenBank/DDBJ databases">
        <authorList>
            <person name="Bansal K."/>
            <person name="Midha S."/>
            <person name="Patil P.B."/>
        </authorList>
    </citation>
    <scope>NUCLEOTIDE SEQUENCE</scope>
    <source>
        <strain evidence="2">LMG867</strain>
    </source>
</reference>
<name>A0AAW4RRE6_XANCI</name>
<dbReference type="InterPro" id="IPR009081">
    <property type="entry name" value="PP-bd_ACP"/>
</dbReference>
<dbReference type="Proteomes" id="UP000825388">
    <property type="component" value="Unassembled WGS sequence"/>
</dbReference>
<accession>A0AAW4RRE6</accession>
<dbReference type="EMBL" id="LOKL01000126">
    <property type="protein sequence ID" value="MBZ3925404.1"/>
    <property type="molecule type" value="Genomic_DNA"/>
</dbReference>
<organism evidence="2 3">
    <name type="scientific">Xanthomonas citri pv. sesbaniae</name>
    <dbReference type="NCBI Taxonomy" id="473425"/>
    <lineage>
        <taxon>Bacteria</taxon>
        <taxon>Pseudomonadati</taxon>
        <taxon>Pseudomonadota</taxon>
        <taxon>Gammaproteobacteria</taxon>
        <taxon>Lysobacterales</taxon>
        <taxon>Lysobacteraceae</taxon>
        <taxon>Xanthomonas</taxon>
    </lineage>
</organism>
<comment type="caution">
    <text evidence="2">The sequence shown here is derived from an EMBL/GenBank/DDBJ whole genome shotgun (WGS) entry which is preliminary data.</text>
</comment>